<comment type="caution">
    <text evidence="3">The sequence shown here is derived from an EMBL/GenBank/DDBJ whole genome shotgun (WGS) entry which is preliminary data.</text>
</comment>
<organism evidence="3 4">
    <name type="scientific">Roridomyces roridus</name>
    <dbReference type="NCBI Taxonomy" id="1738132"/>
    <lineage>
        <taxon>Eukaryota</taxon>
        <taxon>Fungi</taxon>
        <taxon>Dikarya</taxon>
        <taxon>Basidiomycota</taxon>
        <taxon>Agaricomycotina</taxon>
        <taxon>Agaricomycetes</taxon>
        <taxon>Agaricomycetidae</taxon>
        <taxon>Agaricales</taxon>
        <taxon>Marasmiineae</taxon>
        <taxon>Mycenaceae</taxon>
        <taxon>Roridomyces</taxon>
    </lineage>
</organism>
<evidence type="ECO:0000256" key="1">
    <source>
        <dbReference type="SAM" id="Phobius"/>
    </source>
</evidence>
<feature type="domain" description="DUF6535" evidence="2">
    <location>
        <begin position="3"/>
        <end position="54"/>
    </location>
</feature>
<reference evidence="3" key="1">
    <citation type="submission" date="2023-03" db="EMBL/GenBank/DDBJ databases">
        <title>Massive genome expansion in bonnet fungi (Mycena s.s.) driven by repeated elements and novel gene families across ecological guilds.</title>
        <authorList>
            <consortium name="Lawrence Berkeley National Laboratory"/>
            <person name="Harder C.B."/>
            <person name="Miyauchi S."/>
            <person name="Viragh M."/>
            <person name="Kuo A."/>
            <person name="Thoen E."/>
            <person name="Andreopoulos B."/>
            <person name="Lu D."/>
            <person name="Skrede I."/>
            <person name="Drula E."/>
            <person name="Henrissat B."/>
            <person name="Morin E."/>
            <person name="Kohler A."/>
            <person name="Barry K."/>
            <person name="LaButti K."/>
            <person name="Morin E."/>
            <person name="Salamov A."/>
            <person name="Lipzen A."/>
            <person name="Mereny Z."/>
            <person name="Hegedus B."/>
            <person name="Baldrian P."/>
            <person name="Stursova M."/>
            <person name="Weitz H."/>
            <person name="Taylor A."/>
            <person name="Grigoriev I.V."/>
            <person name="Nagy L.G."/>
            <person name="Martin F."/>
            <person name="Kauserud H."/>
        </authorList>
    </citation>
    <scope>NUCLEOTIDE SEQUENCE</scope>
    <source>
        <strain evidence="3">9284</strain>
    </source>
</reference>
<feature type="transmembrane region" description="Helical" evidence="1">
    <location>
        <begin position="25"/>
        <end position="45"/>
    </location>
</feature>
<keyword evidence="4" id="KW-1185">Reference proteome</keyword>
<dbReference type="InterPro" id="IPR045338">
    <property type="entry name" value="DUF6535"/>
</dbReference>
<keyword evidence="1" id="KW-0812">Transmembrane</keyword>
<dbReference type="Pfam" id="PF20153">
    <property type="entry name" value="DUF6535"/>
    <property type="match status" value="2"/>
</dbReference>
<feature type="transmembrane region" description="Helical" evidence="1">
    <location>
        <begin position="129"/>
        <end position="150"/>
    </location>
</feature>
<keyword evidence="1" id="KW-0472">Membrane</keyword>
<feature type="transmembrane region" description="Helical" evidence="1">
    <location>
        <begin position="65"/>
        <end position="87"/>
    </location>
</feature>
<protein>
    <recommendedName>
        <fullName evidence="2">DUF6535 domain-containing protein</fullName>
    </recommendedName>
</protein>
<evidence type="ECO:0000313" key="4">
    <source>
        <dbReference type="Proteomes" id="UP001221142"/>
    </source>
</evidence>
<name>A0AAD7F861_9AGAR</name>
<dbReference type="AlphaFoldDB" id="A0AAD7F861"/>
<feature type="domain" description="DUF6535" evidence="2">
    <location>
        <begin position="60"/>
        <end position="151"/>
    </location>
</feature>
<evidence type="ECO:0000259" key="2">
    <source>
        <dbReference type="Pfam" id="PF20153"/>
    </source>
</evidence>
<dbReference type="EMBL" id="JARKIF010000046">
    <property type="protein sequence ID" value="KAJ7608169.1"/>
    <property type="molecule type" value="Genomic_DNA"/>
</dbReference>
<proteinExistence type="predicted"/>
<keyword evidence="1" id="KW-1133">Transmembrane helix</keyword>
<evidence type="ECO:0000313" key="3">
    <source>
        <dbReference type="EMBL" id="KAJ7608169.1"/>
    </source>
</evidence>
<feature type="transmembrane region" description="Helical" evidence="1">
    <location>
        <begin position="201"/>
        <end position="218"/>
    </location>
</feature>
<accession>A0AAD7F861</accession>
<feature type="transmembrane region" description="Helical" evidence="1">
    <location>
        <begin position="156"/>
        <end position="180"/>
    </location>
</feature>
<dbReference type="Proteomes" id="UP001221142">
    <property type="component" value="Unassembled WGS sequence"/>
</dbReference>
<gene>
    <name evidence="3" type="ORF">FB45DRAFT_806400</name>
</gene>
<sequence length="277" mass="31263">MFWNSYKMVADEYDREHQVKYSTDLDTSLIFAGLFSAVSSAFIIAIQPELQGQTPLNHDTQTAILIAQCLLYVSLSTTLLAALLAVLGKQWLLFYSFLGEKGTLEARGLERQRKLDGLRRWKFNMAMQTFPLLLQVALFLFLAALSIYLWTVHHALAIIVVSFTGAGLIFYCMFLTSAVISPDSPFQTPLAPAFRYMVQNLIWVLTTIVCLHSPVNFLCNPECSIYHANQTNFMATASNVCFSRAKSTGHYWHAKYSCTPRPVPHNFYRGLSCIMDA</sequence>